<dbReference type="Pfam" id="PF24883">
    <property type="entry name" value="NPHP3_N"/>
    <property type="match status" value="1"/>
</dbReference>
<feature type="domain" description="DUF7791" evidence="3">
    <location>
        <begin position="569"/>
        <end position="695"/>
    </location>
</feature>
<dbReference type="Proteomes" id="UP000240883">
    <property type="component" value="Unassembled WGS sequence"/>
</dbReference>
<dbReference type="InterPro" id="IPR027417">
    <property type="entry name" value="P-loop_NTPase"/>
</dbReference>
<dbReference type="AlphaFoldDB" id="A0A2T2N5J4"/>
<dbReference type="Pfam" id="PF25053">
    <property type="entry name" value="DUF7791"/>
    <property type="match status" value="1"/>
</dbReference>
<dbReference type="Gene3D" id="3.40.50.300">
    <property type="entry name" value="P-loop containing nucleotide triphosphate hydrolases"/>
    <property type="match status" value="1"/>
</dbReference>
<accession>A0A2T2N5J4</accession>
<dbReference type="PANTHER" id="PTHR10039:SF5">
    <property type="entry name" value="NACHT DOMAIN-CONTAINING PROTEIN"/>
    <property type="match status" value="1"/>
</dbReference>
<evidence type="ECO:0000313" key="5">
    <source>
        <dbReference type="Proteomes" id="UP000240883"/>
    </source>
</evidence>
<keyword evidence="5" id="KW-1185">Reference proteome</keyword>
<protein>
    <submittedName>
        <fullName evidence="4">Uncharacterized protein</fullName>
    </submittedName>
</protein>
<dbReference type="OrthoDB" id="443402at2759"/>
<evidence type="ECO:0000256" key="1">
    <source>
        <dbReference type="ARBA" id="ARBA00022737"/>
    </source>
</evidence>
<keyword evidence="1" id="KW-0677">Repeat</keyword>
<dbReference type="STRING" id="1448308.A0A2T2N5J4"/>
<reference evidence="4 5" key="1">
    <citation type="journal article" date="2018" name="Front. Microbiol.">
        <title>Genome-Wide Analysis of Corynespora cassiicola Leaf Fall Disease Putative Effectors.</title>
        <authorList>
            <person name="Lopez D."/>
            <person name="Ribeiro S."/>
            <person name="Label P."/>
            <person name="Fumanal B."/>
            <person name="Venisse J.S."/>
            <person name="Kohler A."/>
            <person name="de Oliveira R.R."/>
            <person name="Labutti K."/>
            <person name="Lipzen A."/>
            <person name="Lail K."/>
            <person name="Bauer D."/>
            <person name="Ohm R.A."/>
            <person name="Barry K.W."/>
            <person name="Spatafora J."/>
            <person name="Grigoriev I.V."/>
            <person name="Martin F.M."/>
            <person name="Pujade-Renaud V."/>
        </authorList>
    </citation>
    <scope>NUCLEOTIDE SEQUENCE [LARGE SCALE GENOMIC DNA]</scope>
    <source>
        <strain evidence="4 5">Philippines</strain>
    </source>
</reference>
<proteinExistence type="predicted"/>
<dbReference type="InterPro" id="IPR056693">
    <property type="entry name" value="DUF7791"/>
</dbReference>
<feature type="domain" description="Nephrocystin 3-like N-terminal" evidence="2">
    <location>
        <begin position="248"/>
        <end position="436"/>
    </location>
</feature>
<evidence type="ECO:0000259" key="3">
    <source>
        <dbReference type="Pfam" id="PF25053"/>
    </source>
</evidence>
<dbReference type="EMBL" id="KZ678148">
    <property type="protein sequence ID" value="PSN60659.1"/>
    <property type="molecule type" value="Genomic_DNA"/>
</dbReference>
<dbReference type="SUPFAM" id="SSF52540">
    <property type="entry name" value="P-loop containing nucleoside triphosphate hydrolases"/>
    <property type="match status" value="1"/>
</dbReference>
<gene>
    <name evidence="4" type="ORF">BS50DRAFT_205942</name>
</gene>
<dbReference type="InterPro" id="IPR056884">
    <property type="entry name" value="NPHP3-like_N"/>
</dbReference>
<evidence type="ECO:0000259" key="2">
    <source>
        <dbReference type="Pfam" id="PF24883"/>
    </source>
</evidence>
<organism evidence="4 5">
    <name type="scientific">Corynespora cassiicola Philippines</name>
    <dbReference type="NCBI Taxonomy" id="1448308"/>
    <lineage>
        <taxon>Eukaryota</taxon>
        <taxon>Fungi</taxon>
        <taxon>Dikarya</taxon>
        <taxon>Ascomycota</taxon>
        <taxon>Pezizomycotina</taxon>
        <taxon>Dothideomycetes</taxon>
        <taxon>Pleosporomycetidae</taxon>
        <taxon>Pleosporales</taxon>
        <taxon>Corynesporascaceae</taxon>
        <taxon>Corynespora</taxon>
    </lineage>
</organism>
<sequence>MPKPLPAVGLASSIVQIIDFSVNLLQKDHKIYHPTDGDLLENHAVLQDIAHNLFRLTLRIDENDLKRLSSEKKGKLSEAAEHLLKISDDAKDLTGPLIDAILHARAKGSYGDPNWNTARDALLTVWKKKDVTTLKKKLRVVRREVDTTLLLALRQYLDQSAETGLPVFSAEDARTHHLEKWQNKAMEAVHDNDWKPKNKKDVDEFSKQQVDSLITSENEAHFCQEMFAKLYSPVLNDRLHSISSPHEGTFEWVFDSQLKSGNNFLEWLGSPSGRNLFWITGKPGSGKSTLIKYLFRNPRLFPSLEKWSGHSPGILAGFFFWNSGTCLQKSPAALLRTLLYESLQDMIYGPLEQDPSIVQILFSDHWNQFISYGGGMHDLTFPQLHRAFELMTSDATKKFFFIIDGLDEIDGYPAELFDLIKSTAKRENVKICASSRPLPVYQTEFEKNPTLSIDAMTNDDIHTYVVGRYDEDEKLAKIRGEESESKPEPSIVDAIIEKGSGDFLWARMAMEHLIHGTKEEDDLASFLSRVEALPSGLEDLVSYVFHNMEEEDLKQAARLFRLLDAHGYPSVLELSFANEADPKSGIALKISPLKSSQVEERIDAMRDLFRVQCKSFLTIYEASDLDQPNGVDYENTEDLDRLKVNYSHRCVRDFIQSFEIQDKILQTTGNQSLNPDEYWANASLWSLKTLRLDTESTKVWHHIANAMEYSLRLQDADGKCRVSYLDEVGRAAVTAPDRKENLHTMDYPPGPTLETFLDLAVWLNLQGYIAIKAKEAPRKEIRHAIDYNRELRKRLGNGGEAKWIGDRKRLKAAYVRTAPELDNLLEYYTKAVKFATSKPQMDIPEAV</sequence>
<dbReference type="PANTHER" id="PTHR10039">
    <property type="entry name" value="AMELOGENIN"/>
    <property type="match status" value="1"/>
</dbReference>
<evidence type="ECO:0000313" key="4">
    <source>
        <dbReference type="EMBL" id="PSN60659.1"/>
    </source>
</evidence>
<name>A0A2T2N5J4_CORCC</name>